<reference evidence="7 8" key="1">
    <citation type="submission" date="2016-11" db="EMBL/GenBank/DDBJ databases">
        <title>Draft Genome Sequences of Nine Cyanobacterial Strains from Diverse Habitats.</title>
        <authorList>
            <person name="Zhu T."/>
            <person name="Hou S."/>
            <person name="Lu X."/>
            <person name="Hess W.R."/>
        </authorList>
    </citation>
    <scope>NUCLEOTIDE SEQUENCE [LARGE SCALE GENOMIC DNA]</scope>
    <source>
        <strain evidence="7 8">IAM M-71</strain>
    </source>
</reference>
<evidence type="ECO:0000256" key="4">
    <source>
        <dbReference type="SAM" id="MobiDB-lite"/>
    </source>
</evidence>
<dbReference type="SMART" id="SM00318">
    <property type="entry name" value="SNc"/>
    <property type="match status" value="1"/>
</dbReference>
<feature type="signal peptide" evidence="5">
    <location>
        <begin position="1"/>
        <end position="21"/>
    </location>
</feature>
<protein>
    <recommendedName>
        <fullName evidence="6">TNase-like domain-containing protein</fullName>
    </recommendedName>
</protein>
<evidence type="ECO:0000313" key="7">
    <source>
        <dbReference type="EMBL" id="OKH32583.1"/>
    </source>
</evidence>
<proteinExistence type="predicted"/>
<evidence type="ECO:0000256" key="1">
    <source>
        <dbReference type="ARBA" id="ARBA00022722"/>
    </source>
</evidence>
<dbReference type="Gene3D" id="2.40.50.90">
    <property type="match status" value="1"/>
</dbReference>
<organism evidence="7 8">
    <name type="scientific">[Phormidium ambiguum] IAM M-71</name>
    <dbReference type="NCBI Taxonomy" id="454136"/>
    <lineage>
        <taxon>Bacteria</taxon>
        <taxon>Bacillati</taxon>
        <taxon>Cyanobacteriota</taxon>
        <taxon>Cyanophyceae</taxon>
        <taxon>Oscillatoriophycideae</taxon>
        <taxon>Aerosakkonematales</taxon>
        <taxon>Aerosakkonemataceae</taxon>
        <taxon>Floridanema</taxon>
    </lineage>
</organism>
<keyword evidence="3" id="KW-0378">Hydrolase</keyword>
<keyword evidence="1" id="KW-0540">Nuclease</keyword>
<gene>
    <name evidence="7" type="ORF">NIES2119_25960</name>
</gene>
<dbReference type="SUPFAM" id="SSF50199">
    <property type="entry name" value="Staphylococcal nuclease"/>
    <property type="match status" value="1"/>
</dbReference>
<dbReference type="GO" id="GO:0003676">
    <property type="term" value="F:nucleic acid binding"/>
    <property type="evidence" value="ECO:0007669"/>
    <property type="project" value="InterPro"/>
</dbReference>
<sequence length="258" mass="28849">MSHFLLPALLILALQPLPALASSQIQYGFPTSDPPVVIKSEQLKQNQQNALFTVVSVGDGDTIRVKQKNQTITVRLGCIDAPELAQKPWGERSKYRLGQFLPAGQTVRLRQIDTDRYGRTVAEVYKNDRSINQQMVREGYAVIYPQYFGGCAATRNQYLQAEAEAKQNQLAFWSQPNRVMPWDFRRQPNQIAQNTPTPIASPTPTLSPSPDETKPLREPTQGQGCQCPYDYDKRGNICAGRSAYSRPGGESPRCYVGD</sequence>
<keyword evidence="2" id="KW-0255">Endonuclease</keyword>
<evidence type="ECO:0000259" key="6">
    <source>
        <dbReference type="PROSITE" id="PS50830"/>
    </source>
</evidence>
<dbReference type="PROSITE" id="PS50830">
    <property type="entry name" value="TNASE_3"/>
    <property type="match status" value="1"/>
</dbReference>
<dbReference type="EMBL" id="MRCE01000038">
    <property type="protein sequence ID" value="OKH32583.1"/>
    <property type="molecule type" value="Genomic_DNA"/>
</dbReference>
<feature type="chain" id="PRO_5012030070" description="TNase-like domain-containing protein" evidence="5">
    <location>
        <begin position="22"/>
        <end position="258"/>
    </location>
</feature>
<dbReference type="InterPro" id="IPR002071">
    <property type="entry name" value="Thermonucl_AS"/>
</dbReference>
<name>A0A1U7I867_9CYAN</name>
<dbReference type="InterPro" id="IPR016071">
    <property type="entry name" value="Staphylococal_nuclease_OB-fold"/>
</dbReference>
<comment type="caution">
    <text evidence="7">The sequence shown here is derived from an EMBL/GenBank/DDBJ whole genome shotgun (WGS) entry which is preliminary data.</text>
</comment>
<dbReference type="OrthoDB" id="9811262at2"/>
<dbReference type="PROSITE" id="PS01123">
    <property type="entry name" value="TNASE_1"/>
    <property type="match status" value="1"/>
</dbReference>
<dbReference type="AlphaFoldDB" id="A0A1U7I867"/>
<dbReference type="GO" id="GO:0004519">
    <property type="term" value="F:endonuclease activity"/>
    <property type="evidence" value="ECO:0007669"/>
    <property type="project" value="UniProtKB-KW"/>
</dbReference>
<feature type="domain" description="TNase-like" evidence="6">
    <location>
        <begin position="48"/>
        <end position="175"/>
    </location>
</feature>
<evidence type="ECO:0000256" key="5">
    <source>
        <dbReference type="SAM" id="SignalP"/>
    </source>
</evidence>
<dbReference type="RefSeq" id="WP_073596387.1">
    <property type="nucleotide sequence ID" value="NZ_MRCE01000038.1"/>
</dbReference>
<dbReference type="InterPro" id="IPR035437">
    <property type="entry name" value="SNase_OB-fold_sf"/>
</dbReference>
<keyword evidence="5" id="KW-0732">Signal</keyword>
<evidence type="ECO:0000256" key="3">
    <source>
        <dbReference type="ARBA" id="ARBA00022801"/>
    </source>
</evidence>
<dbReference type="Pfam" id="PF00565">
    <property type="entry name" value="SNase"/>
    <property type="match status" value="1"/>
</dbReference>
<dbReference type="PANTHER" id="PTHR12302:SF3">
    <property type="entry name" value="SERINE_THREONINE-PROTEIN KINASE 31"/>
    <property type="match status" value="1"/>
</dbReference>
<evidence type="ECO:0000256" key="2">
    <source>
        <dbReference type="ARBA" id="ARBA00022759"/>
    </source>
</evidence>
<evidence type="ECO:0000313" key="8">
    <source>
        <dbReference type="Proteomes" id="UP000185860"/>
    </source>
</evidence>
<dbReference type="GO" id="GO:0016787">
    <property type="term" value="F:hydrolase activity"/>
    <property type="evidence" value="ECO:0007669"/>
    <property type="project" value="UniProtKB-KW"/>
</dbReference>
<dbReference type="PANTHER" id="PTHR12302">
    <property type="entry name" value="EBNA2 BINDING PROTEIN P100"/>
    <property type="match status" value="1"/>
</dbReference>
<feature type="region of interest" description="Disordered" evidence="4">
    <location>
        <begin position="192"/>
        <end position="229"/>
    </location>
</feature>
<dbReference type="Proteomes" id="UP000185860">
    <property type="component" value="Unassembled WGS sequence"/>
</dbReference>
<dbReference type="STRING" id="454136.NIES2119_25960"/>
<accession>A0A1U7I867</accession>
<dbReference type="PROSITE" id="PS01284">
    <property type="entry name" value="TNASE_2"/>
    <property type="match status" value="1"/>
</dbReference>